<dbReference type="InterPro" id="IPR042235">
    <property type="entry name" value="ZP-C_dom"/>
</dbReference>
<dbReference type="Proteomes" id="UP000683360">
    <property type="component" value="Unassembled WGS sequence"/>
</dbReference>
<dbReference type="Pfam" id="PF00431">
    <property type="entry name" value="CUB"/>
    <property type="match status" value="1"/>
</dbReference>
<dbReference type="PANTHER" id="PTHR48071">
    <property type="entry name" value="SRCR DOMAIN-CONTAINING PROTEIN"/>
    <property type="match status" value="1"/>
</dbReference>
<keyword evidence="1 2" id="KW-1015">Disulfide bond</keyword>
<dbReference type="SMART" id="SM00202">
    <property type="entry name" value="SR"/>
    <property type="match status" value="1"/>
</dbReference>
<evidence type="ECO:0000259" key="3">
    <source>
        <dbReference type="PROSITE" id="PS50287"/>
    </source>
</evidence>
<dbReference type="PANTHER" id="PTHR48071:SF18">
    <property type="entry name" value="DELETED IN MALIGNANT BRAIN TUMORS 1 PROTEIN-RELATED"/>
    <property type="match status" value="1"/>
</dbReference>
<dbReference type="InterPro" id="IPR036772">
    <property type="entry name" value="SRCR-like_dom_sf"/>
</dbReference>
<dbReference type="InterPro" id="IPR055355">
    <property type="entry name" value="ZP-C"/>
</dbReference>
<name>A0A8S3SRM4_MYTED</name>
<protein>
    <recommendedName>
        <fullName evidence="3">SRCR domain-containing protein</fullName>
    </recommendedName>
</protein>
<reference evidence="4" key="1">
    <citation type="submission" date="2021-03" db="EMBL/GenBank/DDBJ databases">
        <authorList>
            <person name="Bekaert M."/>
        </authorList>
    </citation>
    <scope>NUCLEOTIDE SEQUENCE</scope>
</reference>
<evidence type="ECO:0000313" key="4">
    <source>
        <dbReference type="EMBL" id="CAG2224387.1"/>
    </source>
</evidence>
<dbReference type="InterPro" id="IPR000859">
    <property type="entry name" value="CUB_dom"/>
</dbReference>
<comment type="caution">
    <text evidence="4">The sequence shown here is derived from an EMBL/GenBank/DDBJ whole genome shotgun (WGS) entry which is preliminary data.</text>
</comment>
<gene>
    <name evidence="4" type="ORF">MEDL_37564</name>
</gene>
<dbReference type="PROSITE" id="PS50287">
    <property type="entry name" value="SRCR_2"/>
    <property type="match status" value="1"/>
</dbReference>
<proteinExistence type="predicted"/>
<comment type="caution">
    <text evidence="2">Lacks conserved residue(s) required for the propagation of feature annotation.</text>
</comment>
<accession>A0A8S3SRM4</accession>
<keyword evidence="5" id="KW-1185">Reference proteome</keyword>
<dbReference type="Gene3D" id="2.60.40.4100">
    <property type="entry name" value="Zona pellucida, ZP-C domain"/>
    <property type="match status" value="1"/>
</dbReference>
<evidence type="ECO:0000256" key="2">
    <source>
        <dbReference type="PROSITE-ProRule" id="PRU00196"/>
    </source>
</evidence>
<sequence>MNGPGPWKGDLMINMYLDGWGGICWKFWKTDANEVVCKTIGYRTNKKNYPIYLSDLNCTGSESNIGMCRGYYDVYNCSTDFVGIDCSDCFEEVTTESGQITSKNYPSFFSDRKDCIFVIKPEKQISTNTAYILSIEDLRIQHFQDHRSIENRLMYPEYSSPKPIGIRHFRWTIDVECELSKIDSATANFHPNEILSTTASFHGGLGNVDHTSGSGKESVIIAFYKDQHPFVQNNIYPGFYIGANIYVNVKTQTTDNNYKMRLHSCVVKPQSYSSASYEYPLIKMGTLWIENLQADGSNQKNC</sequence>
<dbReference type="EMBL" id="CAJPWZ010001803">
    <property type="protein sequence ID" value="CAG2224387.1"/>
    <property type="molecule type" value="Genomic_DNA"/>
</dbReference>
<evidence type="ECO:0000256" key="1">
    <source>
        <dbReference type="ARBA" id="ARBA00023157"/>
    </source>
</evidence>
<dbReference type="SUPFAM" id="SSF56487">
    <property type="entry name" value="SRCR-like"/>
    <property type="match status" value="1"/>
</dbReference>
<dbReference type="AlphaFoldDB" id="A0A8S3SRM4"/>
<organism evidence="4 5">
    <name type="scientific">Mytilus edulis</name>
    <name type="common">Blue mussel</name>
    <dbReference type="NCBI Taxonomy" id="6550"/>
    <lineage>
        <taxon>Eukaryota</taxon>
        <taxon>Metazoa</taxon>
        <taxon>Spiralia</taxon>
        <taxon>Lophotrochozoa</taxon>
        <taxon>Mollusca</taxon>
        <taxon>Bivalvia</taxon>
        <taxon>Autobranchia</taxon>
        <taxon>Pteriomorphia</taxon>
        <taxon>Mytilida</taxon>
        <taxon>Mytiloidea</taxon>
        <taxon>Mytilidae</taxon>
        <taxon>Mytilinae</taxon>
        <taxon>Mytilus</taxon>
    </lineage>
</organism>
<dbReference type="InterPro" id="IPR001190">
    <property type="entry name" value="SRCR"/>
</dbReference>
<dbReference type="GO" id="GO:0016020">
    <property type="term" value="C:membrane"/>
    <property type="evidence" value="ECO:0007669"/>
    <property type="project" value="InterPro"/>
</dbReference>
<feature type="disulfide bond" evidence="2">
    <location>
        <begin position="58"/>
        <end position="68"/>
    </location>
</feature>
<dbReference type="Pfam" id="PF00530">
    <property type="entry name" value="SRCR"/>
    <property type="match status" value="1"/>
</dbReference>
<dbReference type="Gene3D" id="3.10.250.10">
    <property type="entry name" value="SRCR-like domain"/>
    <property type="match status" value="1"/>
</dbReference>
<dbReference type="Pfam" id="PF00100">
    <property type="entry name" value="Zona_pellucida"/>
    <property type="match status" value="1"/>
</dbReference>
<feature type="domain" description="SRCR" evidence="3">
    <location>
        <begin position="1"/>
        <end position="87"/>
    </location>
</feature>
<evidence type="ECO:0000313" key="5">
    <source>
        <dbReference type="Proteomes" id="UP000683360"/>
    </source>
</evidence>